<keyword evidence="1" id="KW-1185">Reference proteome</keyword>
<evidence type="ECO:0000313" key="1">
    <source>
        <dbReference type="Proteomes" id="UP000887565"/>
    </source>
</evidence>
<dbReference type="AlphaFoldDB" id="A0A915IGC8"/>
<sequence>MMTPSTRFTTTADEPPPYLESINVNEQYVHWAEQQPQQNDLSFACDGTFMFYASFAALLACSFAWDPMDTPTL</sequence>
<proteinExistence type="predicted"/>
<name>A0A915IGC8_ROMCU</name>
<protein>
    <submittedName>
        <fullName evidence="2">Uncharacterized protein</fullName>
    </submittedName>
</protein>
<dbReference type="Proteomes" id="UP000887565">
    <property type="component" value="Unplaced"/>
</dbReference>
<evidence type="ECO:0000313" key="2">
    <source>
        <dbReference type="WBParaSite" id="nRc.2.0.1.t13251-RA"/>
    </source>
</evidence>
<dbReference type="WBParaSite" id="nRc.2.0.1.t13251-RA">
    <property type="protein sequence ID" value="nRc.2.0.1.t13251-RA"/>
    <property type="gene ID" value="nRc.2.0.1.g13251"/>
</dbReference>
<reference evidence="2" key="1">
    <citation type="submission" date="2022-11" db="UniProtKB">
        <authorList>
            <consortium name="WormBaseParasite"/>
        </authorList>
    </citation>
    <scope>IDENTIFICATION</scope>
</reference>
<organism evidence="1 2">
    <name type="scientific">Romanomermis culicivorax</name>
    <name type="common">Nematode worm</name>
    <dbReference type="NCBI Taxonomy" id="13658"/>
    <lineage>
        <taxon>Eukaryota</taxon>
        <taxon>Metazoa</taxon>
        <taxon>Ecdysozoa</taxon>
        <taxon>Nematoda</taxon>
        <taxon>Enoplea</taxon>
        <taxon>Dorylaimia</taxon>
        <taxon>Mermithida</taxon>
        <taxon>Mermithoidea</taxon>
        <taxon>Mermithidae</taxon>
        <taxon>Romanomermis</taxon>
    </lineage>
</organism>
<accession>A0A915IGC8</accession>